<name>A0A512DEV7_9CELL</name>
<sequence length="390" mass="41035">MPGTAAAGDVVDLAGMAAELYACPPGDFTATRNARAKQVRADGDRDLATQVQALRKPSVAAWAVNALVRRRPAEVEELLALGAQLRDAQAALDGRRLRELDRRQHELMAGLRRNAETLASEVAQSLTDAVAVQVEGTLRAAMTDPDAEAAVRSGLLTGELLSTGFGPVEVGDALAVPGAPPVLVPGRVAPTPAPSPAAVPPPSRPAPPPRRSRVTVADEPAASRTAGERTAARGKKEAVREAESGRRAESGRGAESGRQAEAARRAEAAREAETRAEAARQAKEARAEAARQARREAAVQDVALAEGAAAEADGALRAAEDAVADLARRHAELTAELERLTARLHEVEAQRTTTGRDQRHAQAAREAAARAAESARRRARTARRQLDDLD</sequence>
<dbReference type="AlphaFoldDB" id="A0A512DEV7"/>
<accession>A0A512DEV7</accession>
<organism evidence="2 3">
    <name type="scientific">Cellulomonas aerilata</name>
    <dbReference type="NCBI Taxonomy" id="515326"/>
    <lineage>
        <taxon>Bacteria</taxon>
        <taxon>Bacillati</taxon>
        <taxon>Actinomycetota</taxon>
        <taxon>Actinomycetes</taxon>
        <taxon>Micrococcales</taxon>
        <taxon>Cellulomonadaceae</taxon>
        <taxon>Cellulomonas</taxon>
    </lineage>
</organism>
<dbReference type="EMBL" id="BJYY01000016">
    <property type="protein sequence ID" value="GEO35019.1"/>
    <property type="molecule type" value="Genomic_DNA"/>
</dbReference>
<gene>
    <name evidence="2" type="ORF">CAE01nite_27440</name>
</gene>
<evidence type="ECO:0000313" key="3">
    <source>
        <dbReference type="Proteomes" id="UP000321181"/>
    </source>
</evidence>
<dbReference type="OrthoDB" id="3541690at2"/>
<keyword evidence="3" id="KW-1185">Reference proteome</keyword>
<evidence type="ECO:0000256" key="1">
    <source>
        <dbReference type="SAM" id="MobiDB-lite"/>
    </source>
</evidence>
<evidence type="ECO:0000313" key="2">
    <source>
        <dbReference type="EMBL" id="GEO35019.1"/>
    </source>
</evidence>
<feature type="compositionally biased region" description="Basic and acidic residues" evidence="1">
    <location>
        <begin position="347"/>
        <end position="360"/>
    </location>
</feature>
<protein>
    <submittedName>
        <fullName evidence="2">Uncharacterized protein</fullName>
    </submittedName>
</protein>
<dbReference type="RefSeq" id="WP_146905571.1">
    <property type="nucleotide sequence ID" value="NZ_BAAARM010000001.1"/>
</dbReference>
<feature type="compositionally biased region" description="Pro residues" evidence="1">
    <location>
        <begin position="191"/>
        <end position="209"/>
    </location>
</feature>
<proteinExistence type="predicted"/>
<feature type="region of interest" description="Disordered" evidence="1">
    <location>
        <begin position="187"/>
        <end position="289"/>
    </location>
</feature>
<comment type="caution">
    <text evidence="2">The sequence shown here is derived from an EMBL/GenBank/DDBJ whole genome shotgun (WGS) entry which is preliminary data.</text>
</comment>
<dbReference type="Proteomes" id="UP000321181">
    <property type="component" value="Unassembled WGS sequence"/>
</dbReference>
<feature type="compositionally biased region" description="Basic and acidic residues" evidence="1">
    <location>
        <begin position="261"/>
        <end position="289"/>
    </location>
</feature>
<feature type="compositionally biased region" description="Basic and acidic residues" evidence="1">
    <location>
        <begin position="226"/>
        <end position="252"/>
    </location>
</feature>
<reference evidence="2 3" key="1">
    <citation type="submission" date="2019-07" db="EMBL/GenBank/DDBJ databases">
        <title>Whole genome shotgun sequence of Cellulomonas aerilata NBRC 106308.</title>
        <authorList>
            <person name="Hosoyama A."/>
            <person name="Uohara A."/>
            <person name="Ohji S."/>
            <person name="Ichikawa N."/>
        </authorList>
    </citation>
    <scope>NUCLEOTIDE SEQUENCE [LARGE SCALE GENOMIC DNA]</scope>
    <source>
        <strain evidence="2 3">NBRC 106308</strain>
    </source>
</reference>
<feature type="region of interest" description="Disordered" evidence="1">
    <location>
        <begin position="347"/>
        <end position="390"/>
    </location>
</feature>